<feature type="compositionally biased region" description="Basic and acidic residues" evidence="3">
    <location>
        <begin position="72"/>
        <end position="134"/>
    </location>
</feature>
<reference evidence="5" key="1">
    <citation type="submission" date="2018-11" db="EMBL/GenBank/DDBJ databases">
        <authorList>
            <person name="Alioto T."/>
            <person name="Alioto T."/>
        </authorList>
    </citation>
    <scope>NUCLEOTIDE SEQUENCE</scope>
</reference>
<gene>
    <name evidence="5" type="ORF">MGAL_10B024173</name>
</gene>
<dbReference type="InterPro" id="IPR047153">
    <property type="entry name" value="TRIM45/56/19-like"/>
</dbReference>
<proteinExistence type="predicted"/>
<dbReference type="EMBL" id="UYJE01009724">
    <property type="protein sequence ID" value="VDI76128.1"/>
    <property type="molecule type" value="Genomic_DNA"/>
</dbReference>
<accession>A0A8B6HAZ9</accession>
<feature type="domain" description="B box-type" evidence="4">
    <location>
        <begin position="321"/>
        <end position="364"/>
    </location>
</feature>
<feature type="compositionally biased region" description="Low complexity" evidence="3">
    <location>
        <begin position="173"/>
        <end position="208"/>
    </location>
</feature>
<dbReference type="SUPFAM" id="SSF101898">
    <property type="entry name" value="NHL repeat"/>
    <property type="match status" value="1"/>
</dbReference>
<evidence type="ECO:0000313" key="5">
    <source>
        <dbReference type="EMBL" id="VDI76128.1"/>
    </source>
</evidence>
<dbReference type="Proteomes" id="UP000596742">
    <property type="component" value="Unassembled WGS sequence"/>
</dbReference>
<sequence length="872" mass="99697">MDGRWPMNPYDFMGPPPRGHPPYPPPYRMPPGPPNQRPPFSQPPPSMSPAVTPTKKPVEDDDEVWRQKRQQRKEEKSDAIERARLRREDEEKKIEQDRKAAAAEKLRQLDERTGKKKDDSDKEGESDTKSEGRSSRTPSESSEKDSRERSYSREQHKFSPGEGTNKTSSRTVPPRFQRQQSDQQMPPRSQPQQQQPGSPQPHPAQMRPGQPPPPWGFWPPMPFMGYGPRPPMDMSNMPMYPPVRRRNDSHGSGTESQDNDGKHDYERDPRAWQNYPVPPHPGQFDGRPPFFDGRSMYPDYDRGFLEYDRRIMATNWSVCGVCDYRHITKPSVVWCSECDEGLCEECKDHHRISKASRNHDTVSITEYRKLPNDVLQLARSCDKHNEKYVLFCKKHDCPCCKKCVVESHMECKELTDIDDITRNIKSSNMLAEIEQTLSEIAENIKRLRLDREDNLASLGKKSREIEKEILETRARINLYLDKLQDAILKDLKTKEEEENYKIRRLMKSMTDKEKEIAELQTNIGNMKQYASELQTFLALKHIEKDVVAEEKYIQSMVKSDDANQVDFSCKINPSLQGLISAIQKFGDVVVTTDPCNIPILKQKDKQAQIMVAVTPMTIDSLKPTLLQTLDTKLPFVSGCTFMPDGRMIFSCYSQNRIIFLRPDGCMDFDIGNVCSVFDVTYIGDNTVAVTSGYDTDYVHIRVIDLQTRKVKKTLNSNSINTGVAYCKDKLIYCAKQDGIQIINLNDESIVNVTKTSVTLYSYVTTFRDKIFYTDCNAASVTCIDFQGNIQWVFKKSVLKDPFGISVDGCGNIYVVGGGSNNVVVISPNGQHYRELLTIEHGLDEPMVIHIDRSSNKMLVSNTEGKAFVYNLK</sequence>
<dbReference type="CDD" id="cd19757">
    <property type="entry name" value="Bbox1"/>
    <property type="match status" value="1"/>
</dbReference>
<comment type="caution">
    <text evidence="5">The sequence shown here is derived from an EMBL/GenBank/DDBJ whole genome shotgun (WGS) entry which is preliminary data.</text>
</comment>
<feature type="compositionally biased region" description="Basic and acidic residues" evidence="3">
    <location>
        <begin position="141"/>
        <end position="159"/>
    </location>
</feature>
<feature type="compositionally biased region" description="Pro residues" evidence="3">
    <location>
        <begin position="14"/>
        <end position="47"/>
    </location>
</feature>
<keyword evidence="6" id="KW-1185">Reference proteome</keyword>
<keyword evidence="1" id="KW-0863">Zinc-finger</keyword>
<evidence type="ECO:0000256" key="2">
    <source>
        <dbReference type="SAM" id="Coils"/>
    </source>
</evidence>
<dbReference type="GO" id="GO:0008270">
    <property type="term" value="F:zinc ion binding"/>
    <property type="evidence" value="ECO:0007669"/>
    <property type="project" value="UniProtKB-KW"/>
</dbReference>
<evidence type="ECO:0000256" key="1">
    <source>
        <dbReference type="PROSITE-ProRule" id="PRU00024"/>
    </source>
</evidence>
<feature type="compositionally biased region" description="Basic and acidic residues" evidence="3">
    <location>
        <begin position="259"/>
        <end position="270"/>
    </location>
</feature>
<dbReference type="AlphaFoldDB" id="A0A8B6HAZ9"/>
<dbReference type="OrthoDB" id="6137450at2759"/>
<feature type="coiled-coil region" evidence="2">
    <location>
        <begin position="502"/>
        <end position="529"/>
    </location>
</feature>
<name>A0A8B6HAZ9_MYTGA</name>
<feature type="region of interest" description="Disordered" evidence="3">
    <location>
        <begin position="1"/>
        <end position="216"/>
    </location>
</feature>
<dbReference type="PANTHER" id="PTHR25462:SF296">
    <property type="entry name" value="MEIOTIC P26, ISOFORM F"/>
    <property type="match status" value="1"/>
</dbReference>
<dbReference type="Gene3D" id="2.130.10.10">
    <property type="entry name" value="YVTN repeat-like/Quinoprotein amine dehydrogenase"/>
    <property type="match status" value="1"/>
</dbReference>
<organism evidence="5 6">
    <name type="scientific">Mytilus galloprovincialis</name>
    <name type="common">Mediterranean mussel</name>
    <dbReference type="NCBI Taxonomy" id="29158"/>
    <lineage>
        <taxon>Eukaryota</taxon>
        <taxon>Metazoa</taxon>
        <taxon>Spiralia</taxon>
        <taxon>Lophotrochozoa</taxon>
        <taxon>Mollusca</taxon>
        <taxon>Bivalvia</taxon>
        <taxon>Autobranchia</taxon>
        <taxon>Pteriomorphia</taxon>
        <taxon>Mytilida</taxon>
        <taxon>Mytiloidea</taxon>
        <taxon>Mytilidae</taxon>
        <taxon>Mytilinae</taxon>
        <taxon>Mytilus</taxon>
    </lineage>
</organism>
<feature type="compositionally biased region" description="Polar residues" evidence="3">
    <location>
        <begin position="162"/>
        <end position="171"/>
    </location>
</feature>
<evidence type="ECO:0000313" key="6">
    <source>
        <dbReference type="Proteomes" id="UP000596742"/>
    </source>
</evidence>
<dbReference type="Gene3D" id="3.30.160.60">
    <property type="entry name" value="Classic Zinc Finger"/>
    <property type="match status" value="1"/>
</dbReference>
<dbReference type="CDD" id="cd19776">
    <property type="entry name" value="Bbox2_TRIM25_C-IV"/>
    <property type="match status" value="1"/>
</dbReference>
<dbReference type="Gene3D" id="2.120.10.30">
    <property type="entry name" value="TolB, C-terminal domain"/>
    <property type="match status" value="1"/>
</dbReference>
<evidence type="ECO:0000256" key="3">
    <source>
        <dbReference type="SAM" id="MobiDB-lite"/>
    </source>
</evidence>
<evidence type="ECO:0000259" key="4">
    <source>
        <dbReference type="PROSITE" id="PS50119"/>
    </source>
</evidence>
<dbReference type="InterPro" id="IPR015943">
    <property type="entry name" value="WD40/YVTN_repeat-like_dom_sf"/>
</dbReference>
<dbReference type="InterPro" id="IPR011042">
    <property type="entry name" value="6-blade_b-propeller_TolB-like"/>
</dbReference>
<protein>
    <recommendedName>
        <fullName evidence="4">B box-type domain-containing protein</fullName>
    </recommendedName>
</protein>
<dbReference type="InterPro" id="IPR000315">
    <property type="entry name" value="Znf_B-box"/>
</dbReference>
<dbReference type="PROSITE" id="PS50119">
    <property type="entry name" value="ZF_BBOX"/>
    <property type="match status" value="1"/>
</dbReference>
<keyword evidence="2" id="KW-0175">Coiled coil</keyword>
<dbReference type="PANTHER" id="PTHR25462">
    <property type="entry name" value="BONUS, ISOFORM C-RELATED"/>
    <property type="match status" value="1"/>
</dbReference>
<feature type="region of interest" description="Disordered" evidence="3">
    <location>
        <begin position="235"/>
        <end position="282"/>
    </location>
</feature>
<keyword evidence="1" id="KW-0862">Zinc</keyword>
<keyword evidence="1" id="KW-0479">Metal-binding</keyword>